<dbReference type="PATRIC" id="fig|882211.3.peg.2957"/>
<dbReference type="RefSeq" id="WP_048360674.1">
    <property type="nucleotide sequence ID" value="NZ_FNUD01000002.1"/>
</dbReference>
<dbReference type="EMBL" id="FNUD01000002">
    <property type="protein sequence ID" value="SEF05868.1"/>
    <property type="molecule type" value="Genomic_DNA"/>
</dbReference>
<dbReference type="Proteomes" id="UP000183613">
    <property type="component" value="Unassembled WGS sequence"/>
</dbReference>
<organism evidence="3 4">
    <name type="scientific">Pseudomonas deceptionensis</name>
    <dbReference type="NCBI Taxonomy" id="882211"/>
    <lineage>
        <taxon>Bacteria</taxon>
        <taxon>Pseudomonadati</taxon>
        <taxon>Pseudomonadota</taxon>
        <taxon>Gammaproteobacteria</taxon>
        <taxon>Pseudomonadales</taxon>
        <taxon>Pseudomonadaceae</taxon>
        <taxon>Pseudomonas</taxon>
    </lineage>
</organism>
<feature type="region of interest" description="Disordered" evidence="1">
    <location>
        <begin position="27"/>
        <end position="97"/>
    </location>
</feature>
<comment type="caution">
    <text evidence="3">The sequence shown here is derived from an EMBL/GenBank/DDBJ whole genome shotgun (WGS) entry which is preliminary data.</text>
</comment>
<sequence length="97" mass="9933">MKRTILTAIVWSALLISAAQAAELTPVPSAPVTPAPGSPGTATPTPYPQITPRAVPKPVAGSASLIPLPPIDLPQPPKDQPLTGLEVKDSKGKTPQD</sequence>
<feature type="signal peptide" evidence="2">
    <location>
        <begin position="1"/>
        <end position="21"/>
    </location>
</feature>
<keyword evidence="2" id="KW-0732">Signal</keyword>
<dbReference type="AlphaFoldDB" id="A0A0J6G976"/>
<evidence type="ECO:0000313" key="4">
    <source>
        <dbReference type="Proteomes" id="UP000183613"/>
    </source>
</evidence>
<proteinExistence type="predicted"/>
<feature type="chain" id="PRO_5009777094" evidence="2">
    <location>
        <begin position="22"/>
        <end position="97"/>
    </location>
</feature>
<feature type="compositionally biased region" description="Pro residues" evidence="1">
    <location>
        <begin position="67"/>
        <end position="79"/>
    </location>
</feature>
<reference evidence="3" key="1">
    <citation type="submission" date="2016-10" db="EMBL/GenBank/DDBJ databases">
        <authorList>
            <person name="Varghese N."/>
            <person name="Submissions S."/>
        </authorList>
    </citation>
    <scope>NUCLEOTIDE SEQUENCE [LARGE SCALE GENOMIC DNA]</scope>
    <source>
        <strain evidence="3">LMG 25555</strain>
    </source>
</reference>
<evidence type="ECO:0000256" key="1">
    <source>
        <dbReference type="SAM" id="MobiDB-lite"/>
    </source>
</evidence>
<feature type="compositionally biased region" description="Pro residues" evidence="1">
    <location>
        <begin position="28"/>
        <end position="37"/>
    </location>
</feature>
<feature type="compositionally biased region" description="Basic and acidic residues" evidence="1">
    <location>
        <begin position="86"/>
        <end position="97"/>
    </location>
</feature>
<accession>A0A0J6G976</accession>
<name>A0A0J6G976_PSEDM</name>
<keyword evidence="4" id="KW-1185">Reference proteome</keyword>
<evidence type="ECO:0000256" key="2">
    <source>
        <dbReference type="SAM" id="SignalP"/>
    </source>
</evidence>
<protein>
    <submittedName>
        <fullName evidence="3">Uncharacterized protein</fullName>
    </submittedName>
</protein>
<evidence type="ECO:0000313" key="3">
    <source>
        <dbReference type="EMBL" id="SEF05868.1"/>
    </source>
</evidence>
<gene>
    <name evidence="3" type="ORF">SAMN04489800_4108</name>
</gene>